<organism evidence="3 4">
    <name type="scientific">Potamilus streckersoni</name>
    <dbReference type="NCBI Taxonomy" id="2493646"/>
    <lineage>
        <taxon>Eukaryota</taxon>
        <taxon>Metazoa</taxon>
        <taxon>Spiralia</taxon>
        <taxon>Lophotrochozoa</taxon>
        <taxon>Mollusca</taxon>
        <taxon>Bivalvia</taxon>
        <taxon>Autobranchia</taxon>
        <taxon>Heteroconchia</taxon>
        <taxon>Palaeoheterodonta</taxon>
        <taxon>Unionida</taxon>
        <taxon>Unionoidea</taxon>
        <taxon>Unionidae</taxon>
        <taxon>Ambleminae</taxon>
        <taxon>Lampsilini</taxon>
        <taxon>Potamilus</taxon>
    </lineage>
</organism>
<dbReference type="AlphaFoldDB" id="A0AAE0WAR3"/>
<evidence type="ECO:0000313" key="3">
    <source>
        <dbReference type="EMBL" id="KAK3606692.1"/>
    </source>
</evidence>
<feature type="signal peptide" evidence="2">
    <location>
        <begin position="1"/>
        <end position="20"/>
    </location>
</feature>
<dbReference type="Proteomes" id="UP001195483">
    <property type="component" value="Unassembled WGS sequence"/>
</dbReference>
<comment type="caution">
    <text evidence="3">The sequence shown here is derived from an EMBL/GenBank/DDBJ whole genome shotgun (WGS) entry which is preliminary data.</text>
</comment>
<evidence type="ECO:0000256" key="2">
    <source>
        <dbReference type="SAM" id="SignalP"/>
    </source>
</evidence>
<feature type="compositionally biased region" description="Basic and acidic residues" evidence="1">
    <location>
        <begin position="109"/>
        <end position="122"/>
    </location>
</feature>
<evidence type="ECO:0000313" key="4">
    <source>
        <dbReference type="Proteomes" id="UP001195483"/>
    </source>
</evidence>
<proteinExistence type="predicted"/>
<protein>
    <submittedName>
        <fullName evidence="3">Uncharacterized protein</fullName>
    </submittedName>
</protein>
<reference evidence="3" key="1">
    <citation type="journal article" date="2021" name="Genome Biol. Evol.">
        <title>A High-Quality Reference Genome for a Parasitic Bivalve with Doubly Uniparental Inheritance (Bivalvia: Unionida).</title>
        <authorList>
            <person name="Smith C.H."/>
        </authorList>
    </citation>
    <scope>NUCLEOTIDE SEQUENCE</scope>
    <source>
        <strain evidence="3">CHS0354</strain>
    </source>
</reference>
<feature type="region of interest" description="Disordered" evidence="1">
    <location>
        <begin position="105"/>
        <end position="124"/>
    </location>
</feature>
<evidence type="ECO:0000256" key="1">
    <source>
        <dbReference type="SAM" id="MobiDB-lite"/>
    </source>
</evidence>
<feature type="compositionally biased region" description="Basic and acidic residues" evidence="1">
    <location>
        <begin position="75"/>
        <end position="87"/>
    </location>
</feature>
<keyword evidence="4" id="KW-1185">Reference proteome</keyword>
<keyword evidence="2" id="KW-0732">Signal</keyword>
<sequence length="182" mass="21251">MSPIIFLTMFFKCAFDLVISELNQLIAEVLGHQSSQDEDMGHFCDESSTVAENDLWKDIADEVMNDLQHYASETRDDVNIHEKEGKKGRGKKRKRLDASLLEDISSEEPSTKRLKEPSTERLKRPRTPCMRVQMLKGLLLKKANKLWKKCGKRYTREGRGLCCSKNCWIKWERVDLRRIFID</sequence>
<feature type="chain" id="PRO_5042029829" evidence="2">
    <location>
        <begin position="21"/>
        <end position="182"/>
    </location>
</feature>
<reference evidence="3" key="2">
    <citation type="journal article" date="2021" name="Genome Biol. Evol.">
        <title>Developing a high-quality reference genome for a parasitic bivalve with doubly uniparental inheritance (Bivalvia: Unionida).</title>
        <authorList>
            <person name="Smith C.H."/>
        </authorList>
    </citation>
    <scope>NUCLEOTIDE SEQUENCE</scope>
    <source>
        <strain evidence="3">CHS0354</strain>
        <tissue evidence="3">Mantle</tissue>
    </source>
</reference>
<dbReference type="EMBL" id="JAEAOA010000902">
    <property type="protein sequence ID" value="KAK3606692.1"/>
    <property type="molecule type" value="Genomic_DNA"/>
</dbReference>
<feature type="region of interest" description="Disordered" evidence="1">
    <location>
        <begin position="75"/>
        <end position="94"/>
    </location>
</feature>
<accession>A0AAE0WAR3</accession>
<gene>
    <name evidence="3" type="ORF">CHS0354_014763</name>
</gene>
<name>A0AAE0WAR3_9BIVA</name>
<reference evidence="3" key="3">
    <citation type="submission" date="2023-05" db="EMBL/GenBank/DDBJ databases">
        <authorList>
            <person name="Smith C.H."/>
        </authorList>
    </citation>
    <scope>NUCLEOTIDE SEQUENCE</scope>
    <source>
        <strain evidence="3">CHS0354</strain>
        <tissue evidence="3">Mantle</tissue>
    </source>
</reference>